<evidence type="ECO:0000256" key="1">
    <source>
        <dbReference type="PROSITE-ProRule" id="PRU00235"/>
    </source>
</evidence>
<evidence type="ECO:0000313" key="3">
    <source>
        <dbReference type="Proteomes" id="UP000094236"/>
    </source>
</evidence>
<feature type="repeat" description="RCC1" evidence="1">
    <location>
        <begin position="76"/>
        <end position="129"/>
    </location>
</feature>
<protein>
    <submittedName>
        <fullName evidence="2">Uncharacterized protein</fullName>
    </submittedName>
</protein>
<dbReference type="PROSITE" id="PS50012">
    <property type="entry name" value="RCC1_3"/>
    <property type="match status" value="1"/>
</dbReference>
<gene>
    <name evidence="2" type="ORF">PACTADRAFT_48129</name>
</gene>
<dbReference type="OrthoDB" id="5370059at2759"/>
<feature type="non-terminal residue" evidence="2">
    <location>
        <position position="1"/>
    </location>
</feature>
<dbReference type="InterPro" id="IPR051553">
    <property type="entry name" value="Ran_GTPase-activating"/>
</dbReference>
<name>A0A1E4U2X7_PACTA</name>
<dbReference type="Pfam" id="PF13540">
    <property type="entry name" value="RCC1_2"/>
    <property type="match status" value="1"/>
</dbReference>
<reference evidence="3" key="1">
    <citation type="submission" date="2016-05" db="EMBL/GenBank/DDBJ databases">
        <title>Comparative genomics of biotechnologically important yeasts.</title>
        <authorList>
            <consortium name="DOE Joint Genome Institute"/>
            <person name="Riley R."/>
            <person name="Haridas S."/>
            <person name="Wolfe K.H."/>
            <person name="Lopes M.R."/>
            <person name="Hittinger C.T."/>
            <person name="Goker M."/>
            <person name="Salamov A."/>
            <person name="Wisecaver J."/>
            <person name="Long T.M."/>
            <person name="Aerts A.L."/>
            <person name="Barry K."/>
            <person name="Choi C."/>
            <person name="Clum A."/>
            <person name="Coughlan A.Y."/>
            <person name="Deshpande S."/>
            <person name="Douglass A.P."/>
            <person name="Hanson S.J."/>
            <person name="Klenk H.-P."/>
            <person name="Labutti K."/>
            <person name="Lapidus A."/>
            <person name="Lindquist E."/>
            <person name="Lipzen A."/>
            <person name="Meier-Kolthoff J.P."/>
            <person name="Ohm R.A."/>
            <person name="Otillar R.P."/>
            <person name="Pangilinan J."/>
            <person name="Peng Y."/>
            <person name="Rokas A."/>
            <person name="Rosa C.A."/>
            <person name="Scheuner C."/>
            <person name="Sibirny A.A."/>
            <person name="Slot J.C."/>
            <person name="Stielow J.B."/>
            <person name="Sun H."/>
            <person name="Kurtzman C.P."/>
            <person name="Blackwell M."/>
            <person name="Grigoriev I.V."/>
            <person name="Jeffries T.W."/>
        </authorList>
    </citation>
    <scope>NUCLEOTIDE SEQUENCE [LARGE SCALE GENOMIC DNA]</scope>
    <source>
        <strain evidence="3">NRRL Y-2460</strain>
    </source>
</reference>
<proteinExistence type="predicted"/>
<dbReference type="InterPro" id="IPR009091">
    <property type="entry name" value="RCC1/BLIP-II"/>
</dbReference>
<dbReference type="GO" id="GO:0005737">
    <property type="term" value="C:cytoplasm"/>
    <property type="evidence" value="ECO:0007669"/>
    <property type="project" value="TreeGrafter"/>
</dbReference>
<dbReference type="PROSITE" id="PS00626">
    <property type="entry name" value="RCC1_2"/>
    <property type="match status" value="1"/>
</dbReference>
<keyword evidence="3" id="KW-1185">Reference proteome</keyword>
<dbReference type="InterPro" id="IPR000408">
    <property type="entry name" value="Reg_chr_condens"/>
</dbReference>
<dbReference type="Proteomes" id="UP000094236">
    <property type="component" value="Unassembled WGS sequence"/>
</dbReference>
<evidence type="ECO:0000313" key="2">
    <source>
        <dbReference type="EMBL" id="ODV98351.1"/>
    </source>
</evidence>
<organism evidence="2 3">
    <name type="scientific">Pachysolen tannophilus NRRL Y-2460</name>
    <dbReference type="NCBI Taxonomy" id="669874"/>
    <lineage>
        <taxon>Eukaryota</taxon>
        <taxon>Fungi</taxon>
        <taxon>Dikarya</taxon>
        <taxon>Ascomycota</taxon>
        <taxon>Saccharomycotina</taxon>
        <taxon>Pichiomycetes</taxon>
        <taxon>Pachysolenaceae</taxon>
        <taxon>Pachysolen</taxon>
    </lineage>
</organism>
<dbReference type="EMBL" id="KV454011">
    <property type="protein sequence ID" value="ODV98351.1"/>
    <property type="molecule type" value="Genomic_DNA"/>
</dbReference>
<sequence>MDKSTLEECLILKEKPVKITGGGNHTLLLTESGSLYIAGEINGKRFEKFELIDARYGKIMDMTSGWDFGVMVNEYNELYVFGIGLNGELGLSEKVTSCDVLNPKFVIKFDHKIKKINSSLHNTVLILENGEVYGWGNNKKQQLLQHDLTKSNKIIWEPTRLFVTFSNLRFANCRDFIVYQFVNPETNETNKFELRGKDNFNILNGLNSKEHIIDMKPMWSSVHLLIVETETQSKKIRSLGNNSNCQLFPTSSNLDIKDYAIGSEHGLTLTADNKVLAWGWGEHGNCGTTQNENNVILNQLYNGIETVKGIYSGCSTSWVIVQI</sequence>
<dbReference type="STRING" id="669874.A0A1E4U2X7"/>
<dbReference type="AlphaFoldDB" id="A0A1E4U2X7"/>
<dbReference type="PANTHER" id="PTHR45982">
    <property type="entry name" value="REGULATOR OF CHROMOSOME CONDENSATION"/>
    <property type="match status" value="1"/>
</dbReference>
<dbReference type="GO" id="GO:0005085">
    <property type="term" value="F:guanyl-nucleotide exchange factor activity"/>
    <property type="evidence" value="ECO:0007669"/>
    <property type="project" value="TreeGrafter"/>
</dbReference>
<dbReference type="SUPFAM" id="SSF50985">
    <property type="entry name" value="RCC1/BLIP-II"/>
    <property type="match status" value="1"/>
</dbReference>
<dbReference type="PRINTS" id="PR00633">
    <property type="entry name" value="RCCNDNSATION"/>
</dbReference>
<accession>A0A1E4U2X7</accession>
<dbReference type="PANTHER" id="PTHR45982:SF1">
    <property type="entry name" value="REGULATOR OF CHROMOSOME CONDENSATION"/>
    <property type="match status" value="1"/>
</dbReference>
<dbReference type="Gene3D" id="2.130.10.30">
    <property type="entry name" value="Regulator of chromosome condensation 1/beta-lactamase-inhibitor protein II"/>
    <property type="match status" value="1"/>
</dbReference>